<dbReference type="RefSeq" id="WP_164526504.1">
    <property type="nucleotide sequence ID" value="NZ_CP047344.1"/>
</dbReference>
<dbReference type="Proteomes" id="UP000503287">
    <property type="component" value="Chromosome"/>
</dbReference>
<keyword evidence="2" id="KW-1185">Reference proteome</keyword>
<dbReference type="AlphaFoldDB" id="A0A6G6SMB6"/>
<gene>
    <name evidence="1" type="ORF">GTH24_13410</name>
</gene>
<evidence type="ECO:0000313" key="1">
    <source>
        <dbReference type="EMBL" id="QIF94830.1"/>
    </source>
</evidence>
<sequence>MDRAFDEYTGYNKNEELVKHHVNYLRTQDSNSRGLPGLDFVSILTGIGVSITSQVLKGKKRRAELKKVRTTPLDIRLNNYTDSPIIISSVNSPCSHSLDSILVLPSSQSTITVHFPYTLDNEHMIKSSYVGLAFGSGENYTHFNLEFEANFSFSNHSDKNPQGSFRVSKIEVSDSKNKKGENYFKQEGNSSELKLYKMRPLANMMKLITVVTASSLDFESPLSITFYDSVRG</sequence>
<protein>
    <submittedName>
        <fullName evidence="1">Uncharacterized protein</fullName>
    </submittedName>
</protein>
<dbReference type="EMBL" id="CP047344">
    <property type="protein sequence ID" value="QIF94830.1"/>
    <property type="molecule type" value="Genomic_DNA"/>
</dbReference>
<proteinExistence type="predicted"/>
<reference evidence="1 2" key="1">
    <citation type="submission" date="2020-01" db="EMBL/GenBank/DDBJ databases">
        <title>The genomic epidemiology of tigecycline resistance gene tet(X) variants in a swine farm in China.</title>
        <authorList>
            <person name="Peng K."/>
            <person name="Li R."/>
        </authorList>
    </citation>
    <scope>NUCLEOTIDE SEQUENCE [LARGE SCALE GENOMIC DNA]</scope>
    <source>
        <strain evidence="1 2">ZN3</strain>
    </source>
</reference>
<accession>A0A6G6SMB6</accession>
<name>A0A6G6SMB6_PROVU</name>
<evidence type="ECO:0000313" key="2">
    <source>
        <dbReference type="Proteomes" id="UP000503287"/>
    </source>
</evidence>
<organism evidence="1 2">
    <name type="scientific">Proteus vulgaris</name>
    <dbReference type="NCBI Taxonomy" id="585"/>
    <lineage>
        <taxon>Bacteria</taxon>
        <taxon>Pseudomonadati</taxon>
        <taxon>Pseudomonadota</taxon>
        <taxon>Gammaproteobacteria</taxon>
        <taxon>Enterobacterales</taxon>
        <taxon>Morganellaceae</taxon>
        <taxon>Proteus</taxon>
    </lineage>
</organism>